<dbReference type="EMBL" id="FXUG01000010">
    <property type="protein sequence ID" value="SMP66818.1"/>
    <property type="molecule type" value="Genomic_DNA"/>
</dbReference>
<accession>A0ABY1QBP0</accession>
<reference evidence="1 2" key="1">
    <citation type="submission" date="2017-05" db="EMBL/GenBank/DDBJ databases">
        <authorList>
            <person name="Varghese N."/>
            <person name="Submissions S."/>
        </authorList>
    </citation>
    <scope>NUCLEOTIDE SEQUENCE [LARGE SCALE GENOMIC DNA]</scope>
    <source>
        <strain evidence="1 2">DSM 25457</strain>
    </source>
</reference>
<organism evidence="1 2">
    <name type="scientific">Neorhodopirellula lusitana</name>
    <dbReference type="NCBI Taxonomy" id="445327"/>
    <lineage>
        <taxon>Bacteria</taxon>
        <taxon>Pseudomonadati</taxon>
        <taxon>Planctomycetota</taxon>
        <taxon>Planctomycetia</taxon>
        <taxon>Pirellulales</taxon>
        <taxon>Pirellulaceae</taxon>
        <taxon>Neorhodopirellula</taxon>
    </lineage>
</organism>
<protein>
    <submittedName>
        <fullName evidence="1">Uncharacterized protein</fullName>
    </submittedName>
</protein>
<keyword evidence="2" id="KW-1185">Reference proteome</keyword>
<gene>
    <name evidence="1" type="ORF">SAMN06265222_11046</name>
</gene>
<comment type="caution">
    <text evidence="1">The sequence shown here is derived from an EMBL/GenBank/DDBJ whole genome shotgun (WGS) entry which is preliminary data.</text>
</comment>
<evidence type="ECO:0000313" key="2">
    <source>
        <dbReference type="Proteomes" id="UP001158067"/>
    </source>
</evidence>
<evidence type="ECO:0000313" key="1">
    <source>
        <dbReference type="EMBL" id="SMP66818.1"/>
    </source>
</evidence>
<dbReference type="Proteomes" id="UP001158067">
    <property type="component" value="Unassembled WGS sequence"/>
</dbReference>
<dbReference type="RefSeq" id="WP_283433819.1">
    <property type="nucleotide sequence ID" value="NZ_FXUG01000010.1"/>
</dbReference>
<sequence length="1169" mass="131278">MPQLQSQPTISESVSGQYVTREGQRWYKIANSHRMPEFFLSLVSSGDHWMFLSSRGALTAGRQNPDSALFPYYSADKILDTAGVSGPKTVLRVRQDDGSAVLWEPFSPDPIRDGMRTQNLYKNSFGSRVLFEEVSHELQLAFRYSWSFGERFGFIRRCELSNLSDSDHSVEVIDGLENVLPSRIGKDFQLRFSNLGDAYKKSERLDGSSLGLFYLSSIPTDRAEPSEGLRANIVWQHGLEMPTTAVSSQQLEAVRSGAELATEDNVRGRRGAYFVSASVKLAAGTDTAWHLVADVNCDHGDVIRMHETLKSGGDLASELDDDNQRNEERLLKIISAADGRQVGANPLRTQRHQSNVLFNVMRGGLPASGYEIAADDFCEQVQKANRGVWERHHNFLGTLPDRISIDDLQARIDATLDPDLIRITSEFLPLCFSRRHGDPTRPWNHFSIDLRAKDGSDNLSYQGNWRDIFQNWEALAVSYPKFAISMVFRFVNASTADGYNPYRITKNGFDWESPDPADPWANIGYWGDHQIIYLLKLLERGRSLTPLRMDECLSQQCCVYANIPYRIRSHQEICRDPQSTIDFDLTLEAEIAEQVKKIGGDGKLLASGDGEICRVSLVEKLLVPALVKLTNFVPGGGVWLNTQRPEWNDANNALVGRGLSVVTACYLRRYLTFLIDWFSSPGESLPRTAPISAAVWQLADRVQLVLSEHQDAFGSISGGVSGGDIIDNIGDSRRKVILDRLATAGADYRRRLYREGLAGGTTEVSLASLVELFAQAREMVDSTIRQNRRVDGMYHAYNLMEMEGDAASITHLYEMLEGQVAALSSGLLSGAEAVELLDSLRESRIYREDQLSYMLYPDRELPRFLEKNLLDPDDVRQSLLIPKLLFDGDTSVVHADVNGSVHFCGDFSNADDLNDALDQLESNQAYEKLVQHERQLLLAIFEATFGHRHFTGRSGTFFGYEGLGSIYWHMVSKLALVVMEHCIDERRLGERGDPAVLSRLLKHYREIRDGIGLTKTPLQYGAFPTDPYSHTPQGAGVQQPGMTGQVKEDVLSRWDELGIRVQEGLLRFDPIFFEDSEFLDQDSALEYFDLRGHRVSMAVPAGCFALTLCQVPILYRRDNHAELTIHFTDREPVQRSGLYLSEAESKSLFDRRGEIVSIDVRFPSQADHA</sequence>
<proteinExistence type="predicted"/>
<name>A0ABY1QBP0_9BACT</name>